<dbReference type="GO" id="GO:0006414">
    <property type="term" value="P:translational elongation"/>
    <property type="evidence" value="ECO:0007669"/>
    <property type="project" value="TreeGrafter"/>
</dbReference>
<dbReference type="AlphaFoldDB" id="A0A7J6PPV1"/>
<dbReference type="SUPFAM" id="SSF47616">
    <property type="entry name" value="GST C-terminal domain-like"/>
    <property type="match status" value="1"/>
</dbReference>
<feature type="region of interest" description="Disordered" evidence="1">
    <location>
        <begin position="181"/>
        <end position="211"/>
    </location>
</feature>
<feature type="region of interest" description="Disordered" evidence="1">
    <location>
        <begin position="240"/>
        <end position="407"/>
    </location>
</feature>
<dbReference type="Proteomes" id="UP000553632">
    <property type="component" value="Unassembled WGS sequence"/>
</dbReference>
<feature type="compositionally biased region" description="Basic and acidic residues" evidence="1">
    <location>
        <begin position="487"/>
        <end position="499"/>
    </location>
</feature>
<feature type="compositionally biased region" description="Polar residues" evidence="1">
    <location>
        <begin position="543"/>
        <end position="555"/>
    </location>
</feature>
<comment type="caution">
    <text evidence="3">The sequence shown here is derived from an EMBL/GenBank/DDBJ whole genome shotgun (WGS) entry which is preliminary data.</text>
</comment>
<dbReference type="EMBL" id="JABANO010038752">
    <property type="protein sequence ID" value="KAF4698042.1"/>
    <property type="molecule type" value="Genomic_DNA"/>
</dbReference>
<dbReference type="PROSITE" id="PS50405">
    <property type="entry name" value="GST_CTER"/>
    <property type="match status" value="1"/>
</dbReference>
<gene>
    <name evidence="3" type="ORF">FOZ63_001192</name>
</gene>
<feature type="compositionally biased region" description="Basic and acidic residues" evidence="1">
    <location>
        <begin position="288"/>
        <end position="297"/>
    </location>
</feature>
<sequence length="718" mass="76652">MARVIEHGGPSRREWFIFATPAICRYIARLRRDCSLLGIGSEVEAAVDSTMDFITQELEVPIALLIYWSSGAISPSKMVAKRASWEIEGALKQMNHLLREEGSHGFLVPGTTSISLADIFAITVLSEGISHDLVTIDETDCPQVTLWLDRMAQSPLVQKFVFGQFDSFRTAPGLAVDASALSSASEREGQKAGDTPRRSTARTVPVDIPRVAFGGRNDDAIKLSGRQDDPGVVASKVRRWEGKVSGSSTAAPACSVAKKAPPFPSEGGAQRPASSPVASGGSGNRMSTSRDLDDSEIRPLAGSGRAERAPTVHVGSSPVLQSVETPIGVKTNGASSNSRASKQKNSASSILMKLLPSPRSNRASQLREARGAALRHGRPGKDGPGRSARPKAMRLPSGNSKLPANNGERVTRRLLAGWQGTEASPSGGLGGSGAAVEESLKVTKSARGRLEGGTEVSEGMAPAAAFISLPIRRRSEGNIELSAVVERQQDGDESSHHIPTELWPQGDDQTVVAELRGEDQKTAVMGEADSNPNSDFVEEKSSGTDLPDSNASQGPSEAAEHPVGKLQEHEECDRGHLEPEGRMGEEQDAARFIDQRLIKMMTEGQHFGRNSDRRRLPTAGRFGTLSLKMEADSPTVAERAMWSAPVPPPEANEAPLPAMDRAASRAASNLQREATHQERDQAIALRFYDGAREGPVEQRPMNSRGSLPLVKIGPSSAP</sequence>
<dbReference type="PANTHER" id="PTHR43986:SF1">
    <property type="entry name" value="ELONGATION FACTOR 1-GAMMA"/>
    <property type="match status" value="1"/>
</dbReference>
<organism evidence="3 4">
    <name type="scientific">Perkinsus olseni</name>
    <name type="common">Perkinsus atlanticus</name>
    <dbReference type="NCBI Taxonomy" id="32597"/>
    <lineage>
        <taxon>Eukaryota</taxon>
        <taxon>Sar</taxon>
        <taxon>Alveolata</taxon>
        <taxon>Perkinsozoa</taxon>
        <taxon>Perkinsea</taxon>
        <taxon>Perkinsida</taxon>
        <taxon>Perkinsidae</taxon>
        <taxon>Perkinsus</taxon>
    </lineage>
</organism>
<reference evidence="3 4" key="1">
    <citation type="submission" date="2020-04" db="EMBL/GenBank/DDBJ databases">
        <title>Perkinsus olseni comparative genomics.</title>
        <authorList>
            <person name="Bogema D.R."/>
        </authorList>
    </citation>
    <scope>NUCLEOTIDE SEQUENCE [LARGE SCALE GENOMIC DNA]</scope>
    <source>
        <strain evidence="3 4">ATCC PRA-207</strain>
    </source>
</reference>
<feature type="domain" description="GST C-terminal" evidence="2">
    <location>
        <begin position="40"/>
        <end position="174"/>
    </location>
</feature>
<feature type="compositionally biased region" description="Basic and acidic residues" evidence="1">
    <location>
        <begin position="558"/>
        <end position="587"/>
    </location>
</feature>
<feature type="region of interest" description="Disordered" evidence="1">
    <location>
        <begin position="689"/>
        <end position="718"/>
    </location>
</feature>
<protein>
    <recommendedName>
        <fullName evidence="2">GST C-terminal domain-containing protein</fullName>
    </recommendedName>
</protein>
<proteinExistence type="predicted"/>
<feature type="region of interest" description="Disordered" evidence="1">
    <location>
        <begin position="660"/>
        <end position="679"/>
    </location>
</feature>
<feature type="region of interest" description="Disordered" evidence="1">
    <location>
        <begin position="523"/>
        <end position="587"/>
    </location>
</feature>
<name>A0A7J6PPV1_PEROL</name>
<accession>A0A7J6PPV1</accession>
<dbReference type="PANTHER" id="PTHR43986">
    <property type="entry name" value="ELONGATION FACTOR 1-GAMMA"/>
    <property type="match status" value="1"/>
</dbReference>
<dbReference type="GO" id="GO:0005737">
    <property type="term" value="C:cytoplasm"/>
    <property type="evidence" value="ECO:0007669"/>
    <property type="project" value="TreeGrafter"/>
</dbReference>
<evidence type="ECO:0000259" key="2">
    <source>
        <dbReference type="PROSITE" id="PS50405"/>
    </source>
</evidence>
<feature type="non-terminal residue" evidence="3">
    <location>
        <position position="718"/>
    </location>
</feature>
<feature type="compositionally biased region" description="Polar residues" evidence="1">
    <location>
        <begin position="332"/>
        <end position="349"/>
    </location>
</feature>
<evidence type="ECO:0000313" key="4">
    <source>
        <dbReference type="Proteomes" id="UP000553632"/>
    </source>
</evidence>
<dbReference type="Gene3D" id="1.20.1050.10">
    <property type="match status" value="1"/>
</dbReference>
<feature type="region of interest" description="Disordered" evidence="1">
    <location>
        <begin position="486"/>
        <end position="508"/>
    </location>
</feature>
<feature type="compositionally biased region" description="Basic and acidic residues" evidence="1">
    <location>
        <begin position="185"/>
        <end position="197"/>
    </location>
</feature>
<evidence type="ECO:0000313" key="3">
    <source>
        <dbReference type="EMBL" id="KAF4698042.1"/>
    </source>
</evidence>
<dbReference type="InterPro" id="IPR036282">
    <property type="entry name" value="Glutathione-S-Trfase_C_sf"/>
</dbReference>
<evidence type="ECO:0000256" key="1">
    <source>
        <dbReference type="SAM" id="MobiDB-lite"/>
    </source>
</evidence>
<dbReference type="InterPro" id="IPR010987">
    <property type="entry name" value="Glutathione-S-Trfase_C-like"/>
</dbReference>
<dbReference type="InterPro" id="IPR050802">
    <property type="entry name" value="EF-GSTs"/>
</dbReference>
<dbReference type="GO" id="GO:0005634">
    <property type="term" value="C:nucleus"/>
    <property type="evidence" value="ECO:0007669"/>
    <property type="project" value="TreeGrafter"/>
</dbReference>
<keyword evidence="4" id="KW-1185">Reference proteome</keyword>